<dbReference type="STRING" id="490629.SAMN05216266_102136"/>
<sequence>MTTTPYEVREVRELAERMLTLARAKDLSTLAVLIGRLVGKYAPQRHLLRPLLLELVGHTVEAIPAQRGTHPREVFVADLSDDQGAGVEVDEVDPALRAMLRAVLAALNGAPADVVDQVDLVVGDRDPVAKSNAVVHGLLWIDQLTHGSTGRTLTVSPDLR</sequence>
<keyword evidence="2" id="KW-1185">Reference proteome</keyword>
<accession>A0A1I0WS50</accession>
<evidence type="ECO:0000313" key="2">
    <source>
        <dbReference type="Proteomes" id="UP000243799"/>
    </source>
</evidence>
<proteinExistence type="predicted"/>
<reference evidence="2" key="1">
    <citation type="submission" date="2016-10" db="EMBL/GenBank/DDBJ databases">
        <authorList>
            <person name="Varghese N."/>
            <person name="Submissions S."/>
        </authorList>
    </citation>
    <scope>NUCLEOTIDE SEQUENCE [LARGE SCALE GENOMIC DNA]</scope>
    <source>
        <strain evidence="2">CGMCC 4.3568</strain>
    </source>
</reference>
<gene>
    <name evidence="1" type="ORF">SAMN05216266_102136</name>
</gene>
<dbReference type="EMBL" id="FOKG01000002">
    <property type="protein sequence ID" value="SFA90990.1"/>
    <property type="molecule type" value="Genomic_DNA"/>
</dbReference>
<evidence type="ECO:0000313" key="1">
    <source>
        <dbReference type="EMBL" id="SFA90990.1"/>
    </source>
</evidence>
<dbReference type="RefSeq" id="WP_177242472.1">
    <property type="nucleotide sequence ID" value="NZ_FOKG01000002.1"/>
</dbReference>
<organism evidence="1 2">
    <name type="scientific">Amycolatopsis marina</name>
    <dbReference type="NCBI Taxonomy" id="490629"/>
    <lineage>
        <taxon>Bacteria</taxon>
        <taxon>Bacillati</taxon>
        <taxon>Actinomycetota</taxon>
        <taxon>Actinomycetes</taxon>
        <taxon>Pseudonocardiales</taxon>
        <taxon>Pseudonocardiaceae</taxon>
        <taxon>Amycolatopsis</taxon>
    </lineage>
</organism>
<name>A0A1I0WS50_9PSEU</name>
<protein>
    <submittedName>
        <fullName evidence="1">Uncharacterized protein</fullName>
    </submittedName>
</protein>
<dbReference type="Proteomes" id="UP000243799">
    <property type="component" value="Unassembled WGS sequence"/>
</dbReference>
<dbReference type="AlphaFoldDB" id="A0A1I0WS50"/>